<sequence length="113" mass="13092">MVVLLLDSLNRHMLGSYGSGEFETPNLDRFAARSLRFTRHYSASLPCMPARHDLLCGSWDFLWRPWGSIELWENNITQDLRMTGVASQLITDHPHLFETGGENYHTDFSAWDY</sequence>
<dbReference type="SUPFAM" id="SSF53649">
    <property type="entry name" value="Alkaline phosphatase-like"/>
    <property type="match status" value="1"/>
</dbReference>
<dbReference type="InterPro" id="IPR017850">
    <property type="entry name" value="Alkaline_phosphatase_core_sf"/>
</dbReference>
<dbReference type="InterPro" id="IPR000917">
    <property type="entry name" value="Sulfatase_N"/>
</dbReference>
<evidence type="ECO:0000259" key="1">
    <source>
        <dbReference type="Pfam" id="PF00884"/>
    </source>
</evidence>
<reference evidence="2" key="1">
    <citation type="submission" date="2018-05" db="EMBL/GenBank/DDBJ databases">
        <authorList>
            <person name="Lanie J.A."/>
            <person name="Ng W.-L."/>
            <person name="Kazmierczak K.M."/>
            <person name="Andrzejewski T.M."/>
            <person name="Davidsen T.M."/>
            <person name="Wayne K.J."/>
            <person name="Tettelin H."/>
            <person name="Glass J.I."/>
            <person name="Rusch D."/>
            <person name="Podicherti R."/>
            <person name="Tsui H.-C.T."/>
            <person name="Winkler M.E."/>
        </authorList>
    </citation>
    <scope>NUCLEOTIDE SEQUENCE</scope>
</reference>
<evidence type="ECO:0000313" key="2">
    <source>
        <dbReference type="EMBL" id="SVA44544.1"/>
    </source>
</evidence>
<dbReference type="Pfam" id="PF00884">
    <property type="entry name" value="Sulfatase"/>
    <property type="match status" value="1"/>
</dbReference>
<dbReference type="PANTHER" id="PTHR43751:SF3">
    <property type="entry name" value="SULFATASE N-TERMINAL DOMAIN-CONTAINING PROTEIN"/>
    <property type="match status" value="1"/>
</dbReference>
<dbReference type="AlphaFoldDB" id="A0A381VW90"/>
<dbReference type="PANTHER" id="PTHR43751">
    <property type="entry name" value="SULFATASE"/>
    <property type="match status" value="1"/>
</dbReference>
<proteinExistence type="predicted"/>
<feature type="domain" description="Sulfatase N-terminal" evidence="1">
    <location>
        <begin position="2"/>
        <end position="58"/>
    </location>
</feature>
<dbReference type="EMBL" id="UINC01009972">
    <property type="protein sequence ID" value="SVA44544.1"/>
    <property type="molecule type" value="Genomic_DNA"/>
</dbReference>
<protein>
    <recommendedName>
        <fullName evidence="1">Sulfatase N-terminal domain-containing protein</fullName>
    </recommendedName>
</protein>
<dbReference type="InterPro" id="IPR052701">
    <property type="entry name" value="GAG_Ulvan_Degrading_Sulfatases"/>
</dbReference>
<accession>A0A381VW90</accession>
<feature type="non-terminal residue" evidence="2">
    <location>
        <position position="113"/>
    </location>
</feature>
<organism evidence="2">
    <name type="scientific">marine metagenome</name>
    <dbReference type="NCBI Taxonomy" id="408172"/>
    <lineage>
        <taxon>unclassified sequences</taxon>
        <taxon>metagenomes</taxon>
        <taxon>ecological metagenomes</taxon>
    </lineage>
</organism>
<gene>
    <name evidence="2" type="ORF">METZ01_LOCUS97398</name>
</gene>
<name>A0A381VW90_9ZZZZ</name>
<dbReference type="Gene3D" id="3.40.720.10">
    <property type="entry name" value="Alkaline Phosphatase, subunit A"/>
    <property type="match status" value="1"/>
</dbReference>